<accession>A0A1H6VF80</accession>
<evidence type="ECO:0000313" key="1">
    <source>
        <dbReference type="EMBL" id="SEI98845.1"/>
    </source>
</evidence>
<organism evidence="1 2">
    <name type="scientific">Azotobacter beijerinckii</name>
    <dbReference type="NCBI Taxonomy" id="170623"/>
    <lineage>
        <taxon>Bacteria</taxon>
        <taxon>Pseudomonadati</taxon>
        <taxon>Pseudomonadota</taxon>
        <taxon>Gammaproteobacteria</taxon>
        <taxon>Pseudomonadales</taxon>
        <taxon>Pseudomonadaceae</taxon>
        <taxon>Azotobacter</taxon>
    </lineage>
</organism>
<dbReference type="InterPro" id="IPR025127">
    <property type="entry name" value="DUF4054"/>
</dbReference>
<dbReference type="AlphaFoldDB" id="A0A1H6VF80"/>
<reference evidence="1 2" key="1">
    <citation type="submission" date="2016-10" db="EMBL/GenBank/DDBJ databases">
        <authorList>
            <person name="de Groot N.N."/>
        </authorList>
    </citation>
    <scope>NUCLEOTIDE SEQUENCE [LARGE SCALE GENOMIC DNA]</scope>
    <source>
        <strain evidence="1 2">DSM 1041</strain>
    </source>
</reference>
<evidence type="ECO:0008006" key="3">
    <source>
        <dbReference type="Google" id="ProtNLM"/>
    </source>
</evidence>
<evidence type="ECO:0000313" key="2">
    <source>
        <dbReference type="Proteomes" id="UP000199005"/>
    </source>
</evidence>
<protein>
    <recommendedName>
        <fullName evidence="3">DUF4054 domain-containing protein</fullName>
    </recommendedName>
</protein>
<dbReference type="Proteomes" id="UP000199005">
    <property type="component" value="Unassembled WGS sequence"/>
</dbReference>
<gene>
    <name evidence="1" type="ORF">SAMN04244579_02713</name>
</gene>
<dbReference type="EMBL" id="FNYO01000030">
    <property type="protein sequence ID" value="SEI98845.1"/>
    <property type="molecule type" value="Genomic_DNA"/>
</dbReference>
<name>A0A1H6VF80_9GAMM</name>
<dbReference type="RefSeq" id="WP_090900225.1">
    <property type="nucleotide sequence ID" value="NZ_FNYO01000030.1"/>
</dbReference>
<proteinExistence type="predicted"/>
<dbReference type="Pfam" id="PF13262">
    <property type="entry name" value="DUF4054"/>
    <property type="match status" value="1"/>
</dbReference>
<dbReference type="STRING" id="170623.SAMN04244579_02713"/>
<sequence length="127" mass="13590">MDSAQFRADFPEFDDCVAYPDSAVNRWIGLAAKLLPACRWEDLLDLGTELYVAHNLALSAQRYGMAVIGGQSGQIKGPQTSKSVDKVSVGYDVSVVTLEDGGAYNLTSYGIQFLQLARTVGAGGVQL</sequence>